<dbReference type="GO" id="GO:0015250">
    <property type="term" value="F:water channel activity"/>
    <property type="evidence" value="ECO:0007669"/>
    <property type="project" value="TreeGrafter"/>
</dbReference>
<evidence type="ECO:0000256" key="9">
    <source>
        <dbReference type="SAM" id="SignalP"/>
    </source>
</evidence>
<keyword evidence="11" id="KW-1185">Reference proteome</keyword>
<evidence type="ECO:0008006" key="12">
    <source>
        <dbReference type="Google" id="ProtNLM"/>
    </source>
</evidence>
<dbReference type="PROSITE" id="PS00221">
    <property type="entry name" value="MIP"/>
    <property type="match status" value="1"/>
</dbReference>
<dbReference type="InterPro" id="IPR050363">
    <property type="entry name" value="MIP/Aquaporin"/>
</dbReference>
<name>A0AAD2CCV6_9STRA</name>
<comment type="similarity">
    <text evidence="2 7">Belongs to the MIP/aquaporin (TC 1.A.8) family.</text>
</comment>
<protein>
    <recommendedName>
        <fullName evidence="12">Aquaporin</fullName>
    </recommendedName>
</protein>
<reference evidence="10" key="1">
    <citation type="submission" date="2023-08" db="EMBL/GenBank/DDBJ databases">
        <authorList>
            <person name="Audoor S."/>
            <person name="Bilcke G."/>
        </authorList>
    </citation>
    <scope>NUCLEOTIDE SEQUENCE</scope>
</reference>
<dbReference type="InterPro" id="IPR022357">
    <property type="entry name" value="MIP_CS"/>
</dbReference>
<organism evidence="10 11">
    <name type="scientific">Cylindrotheca closterium</name>
    <dbReference type="NCBI Taxonomy" id="2856"/>
    <lineage>
        <taxon>Eukaryota</taxon>
        <taxon>Sar</taxon>
        <taxon>Stramenopiles</taxon>
        <taxon>Ochrophyta</taxon>
        <taxon>Bacillariophyta</taxon>
        <taxon>Bacillariophyceae</taxon>
        <taxon>Bacillariophycidae</taxon>
        <taxon>Bacillariales</taxon>
        <taxon>Bacillariaceae</taxon>
        <taxon>Cylindrotheca</taxon>
    </lineage>
</organism>
<comment type="subcellular location">
    <subcellularLocation>
        <location evidence="1">Membrane</location>
        <topology evidence="1">Multi-pass membrane protein</topology>
    </subcellularLocation>
</comment>
<feature type="transmembrane region" description="Helical" evidence="8">
    <location>
        <begin position="100"/>
        <end position="120"/>
    </location>
</feature>
<feature type="transmembrane region" description="Helical" evidence="8">
    <location>
        <begin position="132"/>
        <end position="161"/>
    </location>
</feature>
<keyword evidence="6 8" id="KW-0472">Membrane</keyword>
<dbReference type="PANTHER" id="PTHR43829:SF9">
    <property type="entry name" value="AQUAPORIN-9"/>
    <property type="match status" value="1"/>
</dbReference>
<evidence type="ECO:0000256" key="4">
    <source>
        <dbReference type="ARBA" id="ARBA00022692"/>
    </source>
</evidence>
<evidence type="ECO:0000313" key="11">
    <source>
        <dbReference type="Proteomes" id="UP001295423"/>
    </source>
</evidence>
<feature type="transmembrane region" description="Helical" evidence="8">
    <location>
        <begin position="233"/>
        <end position="253"/>
    </location>
</feature>
<feature type="transmembrane region" description="Helical" evidence="8">
    <location>
        <begin position="314"/>
        <end position="332"/>
    </location>
</feature>
<evidence type="ECO:0000256" key="8">
    <source>
        <dbReference type="SAM" id="Phobius"/>
    </source>
</evidence>
<accession>A0AAD2CCV6</accession>
<dbReference type="InterPro" id="IPR023271">
    <property type="entry name" value="Aquaporin-like"/>
</dbReference>
<keyword evidence="4 7" id="KW-0812">Transmembrane</keyword>
<dbReference type="Proteomes" id="UP001295423">
    <property type="component" value="Unassembled WGS sequence"/>
</dbReference>
<keyword evidence="9" id="KW-0732">Signal</keyword>
<dbReference type="SUPFAM" id="SSF81338">
    <property type="entry name" value="Aquaporin-like"/>
    <property type="match status" value="1"/>
</dbReference>
<comment type="caution">
    <text evidence="10">The sequence shown here is derived from an EMBL/GenBank/DDBJ whole genome shotgun (WGS) entry which is preliminary data.</text>
</comment>
<evidence type="ECO:0000256" key="1">
    <source>
        <dbReference type="ARBA" id="ARBA00004141"/>
    </source>
</evidence>
<dbReference type="PANTHER" id="PTHR43829">
    <property type="entry name" value="AQUAPORIN OR AQUAGLYCEROPORIN RELATED"/>
    <property type="match status" value="1"/>
</dbReference>
<proteinExistence type="inferred from homology"/>
<dbReference type="EMBL" id="CAKOGP040000001">
    <property type="protein sequence ID" value="CAJ1904385.1"/>
    <property type="molecule type" value="Genomic_DNA"/>
</dbReference>
<feature type="signal peptide" evidence="9">
    <location>
        <begin position="1"/>
        <end position="30"/>
    </location>
</feature>
<keyword evidence="5 8" id="KW-1133">Transmembrane helix</keyword>
<evidence type="ECO:0000256" key="7">
    <source>
        <dbReference type="RuleBase" id="RU000477"/>
    </source>
</evidence>
<evidence type="ECO:0000313" key="10">
    <source>
        <dbReference type="EMBL" id="CAJ1904385.1"/>
    </source>
</evidence>
<evidence type="ECO:0000256" key="2">
    <source>
        <dbReference type="ARBA" id="ARBA00006175"/>
    </source>
</evidence>
<feature type="transmembrane region" description="Helical" evidence="8">
    <location>
        <begin position="265"/>
        <end position="284"/>
    </location>
</feature>
<feature type="transmembrane region" description="Helical" evidence="8">
    <location>
        <begin position="173"/>
        <end position="196"/>
    </location>
</feature>
<dbReference type="PRINTS" id="PR00783">
    <property type="entry name" value="MINTRINSICP"/>
</dbReference>
<dbReference type="GO" id="GO:0015254">
    <property type="term" value="F:glycerol channel activity"/>
    <property type="evidence" value="ECO:0007669"/>
    <property type="project" value="TreeGrafter"/>
</dbReference>
<keyword evidence="3 7" id="KW-0813">Transport</keyword>
<evidence type="ECO:0000256" key="6">
    <source>
        <dbReference type="ARBA" id="ARBA00023136"/>
    </source>
</evidence>
<feature type="chain" id="PRO_5042011713" description="Aquaporin" evidence="9">
    <location>
        <begin position="31"/>
        <end position="343"/>
    </location>
</feature>
<evidence type="ECO:0000256" key="5">
    <source>
        <dbReference type="ARBA" id="ARBA00022989"/>
    </source>
</evidence>
<dbReference type="Pfam" id="PF00230">
    <property type="entry name" value="MIP"/>
    <property type="match status" value="1"/>
</dbReference>
<dbReference type="GO" id="GO:0005886">
    <property type="term" value="C:plasma membrane"/>
    <property type="evidence" value="ECO:0007669"/>
    <property type="project" value="TreeGrafter"/>
</dbReference>
<dbReference type="Gene3D" id="1.20.1080.10">
    <property type="entry name" value="Glycerol uptake facilitator protein"/>
    <property type="match status" value="1"/>
</dbReference>
<dbReference type="InterPro" id="IPR000425">
    <property type="entry name" value="MIP"/>
</dbReference>
<gene>
    <name evidence="10" type="ORF">CYCCA115_LOCUS402</name>
</gene>
<dbReference type="AlphaFoldDB" id="A0AAD2CCV6"/>
<evidence type="ECO:0000256" key="3">
    <source>
        <dbReference type="ARBA" id="ARBA00022448"/>
    </source>
</evidence>
<sequence>MNLATTTSRTLQLFLFALILASFNSPQASAKAFSPSQYHNFGLIHHPRLHIKSNPSLIAMTNESGDNYDTAPQALSVRGGDQDVPSKKGKSLIREMVAEMIGTFIMVQIGTASVMSAVFTNSLDLFSIASTWIIGVSIAISTTADVSGAHLNPAISIAFALLRPSAQFGWAKVIPYAIAQVAGAVLAGGVNLAIYGTTIAAYEKANNIVRAAASGVASAKCFGEYYMDPVSSSVAFLAEAFGTAVLSFVVFSLTNKKNSTAKDGYIPLLIGATVGSLIATLAPLTQAGFNPARDFGPRIVAFLAGWKTVAFQGWWVYVFGPIVGAIVGATLADKVLHVDDNAV</sequence>